<comment type="caution">
    <text evidence="11">The sequence shown here is derived from an EMBL/GenBank/DDBJ whole genome shotgun (WGS) entry which is preliminary data.</text>
</comment>
<dbReference type="Pfam" id="PF04389">
    <property type="entry name" value="Peptidase_M28"/>
    <property type="match status" value="1"/>
</dbReference>
<feature type="transmembrane region" description="Helical" evidence="9">
    <location>
        <begin position="433"/>
        <end position="454"/>
    </location>
</feature>
<protein>
    <recommendedName>
        <fullName evidence="4">Vacuolar membrane protease</fullName>
    </recommendedName>
    <alternativeName>
        <fullName evidence="8">FXNA-related family protease 1</fullName>
    </alternativeName>
</protein>
<evidence type="ECO:0000256" key="8">
    <source>
        <dbReference type="ARBA" id="ARBA00031512"/>
    </source>
</evidence>
<name>A0ABN2MBB4_9ACTN</name>
<comment type="function">
    <text evidence="1">May be involved in vacuolar sorting and osmoregulation.</text>
</comment>
<dbReference type="EMBL" id="BAAALT010000150">
    <property type="protein sequence ID" value="GAA1817813.1"/>
    <property type="molecule type" value="Genomic_DNA"/>
</dbReference>
<feature type="transmembrane region" description="Helical" evidence="9">
    <location>
        <begin position="365"/>
        <end position="386"/>
    </location>
</feature>
<feature type="transmembrane region" description="Helical" evidence="9">
    <location>
        <begin position="460"/>
        <end position="479"/>
    </location>
</feature>
<evidence type="ECO:0000313" key="12">
    <source>
        <dbReference type="Proteomes" id="UP001500218"/>
    </source>
</evidence>
<keyword evidence="12" id="KW-1185">Reference proteome</keyword>
<gene>
    <name evidence="11" type="ORF">GCM10009682_43290</name>
</gene>
<organism evidence="11 12">
    <name type="scientific">Luedemannella flava</name>
    <dbReference type="NCBI Taxonomy" id="349316"/>
    <lineage>
        <taxon>Bacteria</taxon>
        <taxon>Bacillati</taxon>
        <taxon>Actinomycetota</taxon>
        <taxon>Actinomycetes</taxon>
        <taxon>Micromonosporales</taxon>
        <taxon>Micromonosporaceae</taxon>
        <taxon>Luedemannella</taxon>
    </lineage>
</organism>
<feature type="transmembrane region" description="Helical" evidence="9">
    <location>
        <begin position="550"/>
        <end position="571"/>
    </location>
</feature>
<evidence type="ECO:0000256" key="9">
    <source>
        <dbReference type="SAM" id="Phobius"/>
    </source>
</evidence>
<keyword evidence="5" id="KW-0926">Vacuole</keyword>
<keyword evidence="9" id="KW-0472">Membrane</keyword>
<proteinExistence type="inferred from homology"/>
<dbReference type="SUPFAM" id="SSF53187">
    <property type="entry name" value="Zn-dependent exopeptidases"/>
    <property type="match status" value="1"/>
</dbReference>
<feature type="transmembrane region" description="Helical" evidence="9">
    <location>
        <begin position="334"/>
        <end position="353"/>
    </location>
</feature>
<feature type="transmembrane region" description="Helical" evidence="9">
    <location>
        <begin position="406"/>
        <end position="426"/>
    </location>
</feature>
<evidence type="ECO:0000259" key="10">
    <source>
        <dbReference type="Pfam" id="PF04389"/>
    </source>
</evidence>
<keyword evidence="6 9" id="KW-1133">Transmembrane helix</keyword>
<dbReference type="Proteomes" id="UP001500218">
    <property type="component" value="Unassembled WGS sequence"/>
</dbReference>
<feature type="domain" description="Peptidase M28" evidence="10">
    <location>
        <begin position="109"/>
        <end position="298"/>
    </location>
</feature>
<dbReference type="InterPro" id="IPR007484">
    <property type="entry name" value="Peptidase_M28"/>
</dbReference>
<keyword evidence="9" id="KW-0812">Transmembrane</keyword>
<evidence type="ECO:0000256" key="4">
    <source>
        <dbReference type="ARBA" id="ARBA00017435"/>
    </source>
</evidence>
<evidence type="ECO:0000256" key="3">
    <source>
        <dbReference type="ARBA" id="ARBA00010918"/>
    </source>
</evidence>
<evidence type="ECO:0000256" key="5">
    <source>
        <dbReference type="ARBA" id="ARBA00022554"/>
    </source>
</evidence>
<evidence type="ECO:0000256" key="2">
    <source>
        <dbReference type="ARBA" id="ARBA00004128"/>
    </source>
</evidence>
<comment type="similarity">
    <text evidence="3">Belongs to the peptidase M28 family.</text>
</comment>
<dbReference type="PANTHER" id="PTHR12147">
    <property type="entry name" value="METALLOPEPTIDASE M28 FAMILY MEMBER"/>
    <property type="match status" value="1"/>
</dbReference>
<keyword evidence="7" id="KW-0325">Glycoprotein</keyword>
<accession>A0ABN2MBB4</accession>
<feature type="transmembrane region" description="Helical" evidence="9">
    <location>
        <begin position="486"/>
        <end position="511"/>
    </location>
</feature>
<comment type="subcellular location">
    <subcellularLocation>
        <location evidence="2">Vacuole membrane</location>
        <topology evidence="2">Multi-pass membrane protein</topology>
    </subcellularLocation>
</comment>
<evidence type="ECO:0000256" key="7">
    <source>
        <dbReference type="ARBA" id="ARBA00023180"/>
    </source>
</evidence>
<dbReference type="InterPro" id="IPR045175">
    <property type="entry name" value="M28_fam"/>
</dbReference>
<evidence type="ECO:0000256" key="1">
    <source>
        <dbReference type="ARBA" id="ARBA00003273"/>
    </source>
</evidence>
<dbReference type="PANTHER" id="PTHR12147:SF58">
    <property type="entry name" value="VACUOLAR MEMBRANE PROTEASE"/>
    <property type="match status" value="1"/>
</dbReference>
<evidence type="ECO:0000256" key="6">
    <source>
        <dbReference type="ARBA" id="ARBA00022989"/>
    </source>
</evidence>
<reference evidence="11 12" key="1">
    <citation type="journal article" date="2019" name="Int. J. Syst. Evol. Microbiol.">
        <title>The Global Catalogue of Microorganisms (GCM) 10K type strain sequencing project: providing services to taxonomists for standard genome sequencing and annotation.</title>
        <authorList>
            <consortium name="The Broad Institute Genomics Platform"/>
            <consortium name="The Broad Institute Genome Sequencing Center for Infectious Disease"/>
            <person name="Wu L."/>
            <person name="Ma J."/>
        </authorList>
    </citation>
    <scope>NUCLEOTIDE SEQUENCE [LARGE SCALE GENOMIC DNA]</scope>
    <source>
        <strain evidence="11 12">JCM 13250</strain>
    </source>
</reference>
<sequence>MERTPARTVAGLVTLAALAALIVLSLWAVSPPAPAGVAARPDQFSAGRAFGHVERIGGQVHVAGSPAAGQVRDYVETTLRGSGLRISVQDTVGASDELGHGYAMAHVRNVVAVLPGTDPSGSVFAVAHYDSVQVSYGANDDGAGVSTLLEAARILSAGPRPRNDIVFVITDAEEACLCGAEAFVSQHPLAAKGGVALNFEARGASGPAIMFETGAGNAGVVGVYGDAVPYPVATSFAVEVYRILPNDTDFTPFREADRFTGLNTAYIDGSAVYHTPQDRPAYLDRASLQHHGDNAVALLRSFGGADLGALAKPSGHDSTYFPVLGYLVRYPGTLVWPVAVVALLAVGALTVIARRRRVATVGRTLAAFGLAFVPIIAAVVLTQLLWTLLVAIRPGYREMIDPWRPGWFRLAVVALVAAAVLTWYGLLRRRIGAWPLAIGGLAVLAVLGLVLAAATPGGSYLAAVPALAGAVGATVALSVRQTWASALALGLGGAVAVVVLAPTVLLFFPALGLATGAAAALFATLLGLALLPLFESLYPVVGATGRRLRGAAPALACGVLTLVFVVTGLAVDRFDLAHPAPQQLMYALDTDTGQARWVSTDSAPGSWNKAYVSGREDLAKQFPPLGGGELLTGQAQAATLAAPTVTTVSDTTAAGRRTLSLTVTPQRTVRLVYLAVEGTPVVSATVSGREVAPSAVGDSFGVLFHAPPADGLRVTLVLGAAGPVRLRVMDGSDGLDGLPGFTPRPAGIGIPGSHDTELVLVAKGYTL</sequence>
<evidence type="ECO:0000313" key="11">
    <source>
        <dbReference type="EMBL" id="GAA1817813.1"/>
    </source>
</evidence>
<feature type="transmembrane region" description="Helical" evidence="9">
    <location>
        <begin position="517"/>
        <end position="538"/>
    </location>
</feature>
<dbReference type="RefSeq" id="WP_344135273.1">
    <property type="nucleotide sequence ID" value="NZ_BAAALT010000150.1"/>
</dbReference>
<dbReference type="Gene3D" id="3.40.630.10">
    <property type="entry name" value="Zn peptidases"/>
    <property type="match status" value="1"/>
</dbReference>